<dbReference type="Proteomes" id="UP000193118">
    <property type="component" value="Unassembled WGS sequence"/>
</dbReference>
<dbReference type="GeneID" id="94580989"/>
<reference evidence="2" key="1">
    <citation type="submission" date="2017-01" db="EMBL/GenBank/DDBJ databases">
        <authorList>
            <person name="Wolfgang W.J."/>
            <person name="Cole J."/>
            <person name="Wroblewski D."/>
            <person name="Mcginnis J."/>
            <person name="Musser K.A."/>
        </authorList>
    </citation>
    <scope>NUCLEOTIDE SEQUENCE [LARGE SCALE GENOMIC DNA]</scope>
    <source>
        <strain evidence="2">DSM 19151</strain>
    </source>
</reference>
<dbReference type="OrthoDB" id="6110976at2"/>
<dbReference type="SUPFAM" id="SSF52980">
    <property type="entry name" value="Restriction endonuclease-like"/>
    <property type="match status" value="1"/>
</dbReference>
<accession>A0A1X3D4B6</accession>
<evidence type="ECO:0000313" key="1">
    <source>
        <dbReference type="EMBL" id="OSI14738.1"/>
    </source>
</evidence>
<dbReference type="RefSeq" id="WP_158088169.1">
    <property type="nucleotide sequence ID" value="NZ_CAUJPZ010000036.1"/>
</dbReference>
<gene>
    <name evidence="1" type="ORF">BWD09_09895</name>
</gene>
<dbReference type="STRING" id="194197.BWD09_09895"/>
<comment type="caution">
    <text evidence="1">The sequence shown here is derived from an EMBL/GenBank/DDBJ whole genome shotgun (WGS) entry which is preliminary data.</text>
</comment>
<dbReference type="InterPro" id="IPR011335">
    <property type="entry name" value="Restrct_endonuc-II-like"/>
</dbReference>
<dbReference type="AlphaFoldDB" id="A0A1X3D4B6"/>
<proteinExistence type="predicted"/>
<name>A0A1X3D4B6_9NEIS</name>
<sequence>MLNYYEKRYQTLDINHSSALFQIVEILLYQSTPPKLPENTNKFQIFWQSCFIAELTSVHLQHENYRIAFAQYLPYGNISRELCEKFADTCTESFISAVRKSGIISNSQYTDWETITELCHTSKHDVLQDFIAVAERLRHEYQQRLKMYNSLKYKLNLSQLTIMLYSSLYTYEYLLPDPDSGSHGIRIPYQIDSACPVTSDKLWQTFDTIIHQTFPTQKTVTEKSIALLCRNKLMPFLLGEGLTPLLIQEYEQFKQLVALRVELDLYLNFVFYSYSYQENTEYCLSNGELHLNNLEKENSNEYFHEKFSIIEAYWQWRGMLECQETPYVYRMDRGKNFEGNLIALSSTQAVISRLQEVFGIYEHISNQQQFDLFEAVLSLMLSQQFYWQYFIQPFTVMRERGIPPFQALFLLLADGMMTGENRLPITFTDKKRKADRMSDWVLSGSKTAKKKRAAEILDFWSQDLRKLCKGSFQELPYYQIDNMVLSLPHRFASQNLHTAVINHFRKLNKNRATLTQETSNMEQQLGNLFQKQGWQVFTQHNPENNSVGEIDIIVIADNHVLVIELKSSFIKQSVREIYEYKYFVLNKAAYQLSRKCAYVQNTLLPKLGYTTENMTLHSWIVDTTLEFDHQYISGHLKISLEELLIHLNQHTCFTEYLFEPNQMPPRTTMKFTKLIKEIEQNCFWQTELPRLLQHINN</sequence>
<organism evidence="1 2">
    <name type="scientific">Neisseria dentiae</name>
    <dbReference type="NCBI Taxonomy" id="194197"/>
    <lineage>
        <taxon>Bacteria</taxon>
        <taxon>Pseudomonadati</taxon>
        <taxon>Pseudomonadota</taxon>
        <taxon>Betaproteobacteria</taxon>
        <taxon>Neisseriales</taxon>
        <taxon>Neisseriaceae</taxon>
        <taxon>Neisseria</taxon>
    </lineage>
</organism>
<keyword evidence="2" id="KW-1185">Reference proteome</keyword>
<protein>
    <submittedName>
        <fullName evidence="1">Uncharacterized protein</fullName>
    </submittedName>
</protein>
<dbReference type="EMBL" id="MTBO01000030">
    <property type="protein sequence ID" value="OSI14738.1"/>
    <property type="molecule type" value="Genomic_DNA"/>
</dbReference>
<evidence type="ECO:0000313" key="2">
    <source>
        <dbReference type="Proteomes" id="UP000193118"/>
    </source>
</evidence>